<name>A0A2M8KVH8_9BACT</name>
<evidence type="ECO:0000313" key="1">
    <source>
        <dbReference type="EMBL" id="PJE63910.1"/>
    </source>
</evidence>
<proteinExistence type="predicted"/>
<accession>A0A2M8KVH8</accession>
<comment type="caution">
    <text evidence="1">The sequence shown here is derived from an EMBL/GenBank/DDBJ whole genome shotgun (WGS) entry which is preliminary data.</text>
</comment>
<organism evidence="1 2">
    <name type="scientific">Candidatus Roizmanbacteria bacterium CG10_big_fil_rev_8_21_14_0_10_45_7</name>
    <dbReference type="NCBI Taxonomy" id="1974854"/>
    <lineage>
        <taxon>Bacteria</taxon>
        <taxon>Candidatus Roizmaniibacteriota</taxon>
    </lineage>
</organism>
<dbReference type="AlphaFoldDB" id="A0A2M8KVH8"/>
<reference evidence="2" key="1">
    <citation type="submission" date="2017-09" db="EMBL/GenBank/DDBJ databases">
        <title>Depth-based differentiation of microbial function through sediment-hosted aquifers and enrichment of novel symbionts in the deep terrestrial subsurface.</title>
        <authorList>
            <person name="Probst A.J."/>
            <person name="Ladd B."/>
            <person name="Jarett J.K."/>
            <person name="Geller-Mcgrath D.E."/>
            <person name="Sieber C.M.K."/>
            <person name="Emerson J.B."/>
            <person name="Anantharaman K."/>
            <person name="Thomas B.C."/>
            <person name="Malmstrom R."/>
            <person name="Stieglmeier M."/>
            <person name="Klingl A."/>
            <person name="Woyke T."/>
            <person name="Ryan C.M."/>
            <person name="Banfield J.F."/>
        </authorList>
    </citation>
    <scope>NUCLEOTIDE SEQUENCE [LARGE SCALE GENOMIC DNA]</scope>
</reference>
<protein>
    <submittedName>
        <fullName evidence="1">Uncharacterized protein</fullName>
    </submittedName>
</protein>
<dbReference type="EMBL" id="PFEE01000015">
    <property type="protein sequence ID" value="PJE63910.1"/>
    <property type="molecule type" value="Genomic_DNA"/>
</dbReference>
<sequence length="67" mass="7706">MIFKKLIEPLQFWLLSQRRCVGCGKDLKDAPRKQVKGKTLAYCNCKRVYVVEGEGSYRRALVNELAS</sequence>
<evidence type="ECO:0000313" key="2">
    <source>
        <dbReference type="Proteomes" id="UP000231569"/>
    </source>
</evidence>
<gene>
    <name evidence="1" type="ORF">COU89_00705</name>
</gene>
<dbReference type="Proteomes" id="UP000231569">
    <property type="component" value="Unassembled WGS sequence"/>
</dbReference>